<dbReference type="EMBL" id="JBICBT010001190">
    <property type="protein sequence ID" value="KAL3079352.1"/>
    <property type="molecule type" value="Genomic_DNA"/>
</dbReference>
<feature type="region of interest" description="Disordered" evidence="1">
    <location>
        <begin position="700"/>
        <end position="719"/>
    </location>
</feature>
<evidence type="ECO:0000256" key="1">
    <source>
        <dbReference type="SAM" id="MobiDB-lite"/>
    </source>
</evidence>
<accession>A0ABD2IMQ8</accession>
<name>A0ABD2IMQ8_9BILA</name>
<protein>
    <submittedName>
        <fullName evidence="2">Uncharacterized protein</fullName>
    </submittedName>
</protein>
<feature type="region of interest" description="Disordered" evidence="1">
    <location>
        <begin position="61"/>
        <end position="83"/>
    </location>
</feature>
<feature type="compositionally biased region" description="Basic residues" evidence="1">
    <location>
        <begin position="441"/>
        <end position="456"/>
    </location>
</feature>
<evidence type="ECO:0000313" key="2">
    <source>
        <dbReference type="EMBL" id="KAL3079352.1"/>
    </source>
</evidence>
<feature type="compositionally biased region" description="Basic residues" evidence="1">
    <location>
        <begin position="511"/>
        <end position="530"/>
    </location>
</feature>
<dbReference type="AlphaFoldDB" id="A0ABD2IMQ8"/>
<evidence type="ECO:0000313" key="3">
    <source>
        <dbReference type="Proteomes" id="UP001620626"/>
    </source>
</evidence>
<organism evidence="2 3">
    <name type="scientific">Heterodera trifolii</name>
    <dbReference type="NCBI Taxonomy" id="157864"/>
    <lineage>
        <taxon>Eukaryota</taxon>
        <taxon>Metazoa</taxon>
        <taxon>Ecdysozoa</taxon>
        <taxon>Nematoda</taxon>
        <taxon>Chromadorea</taxon>
        <taxon>Rhabditida</taxon>
        <taxon>Tylenchina</taxon>
        <taxon>Tylenchomorpha</taxon>
        <taxon>Tylenchoidea</taxon>
        <taxon>Heteroderidae</taxon>
        <taxon>Heteroderinae</taxon>
        <taxon>Heterodera</taxon>
    </lineage>
</organism>
<feature type="region of interest" description="Disordered" evidence="1">
    <location>
        <begin position="211"/>
        <end position="249"/>
    </location>
</feature>
<feature type="region of interest" description="Disordered" evidence="1">
    <location>
        <begin position="411"/>
        <end position="466"/>
    </location>
</feature>
<feature type="compositionally biased region" description="Pro residues" evidence="1">
    <location>
        <begin position="570"/>
        <end position="583"/>
    </location>
</feature>
<sequence>MIECAETAIIRLNYELNNNDLRLQLSEIMKTIESYDVVDSDEFERFFPLPTAPAPVQQLAQQSNQHAPPAPIIAGRHEPQPRFRRMYTRGDLKMREGRQSPKQEIRASDNTVQRCAEAGPNNGDFEGVVHRKSRSMDSQVMAAAASGSALCSASPHSSGCCALPQPRSSATVNSAVERGRKARRGGGADECCGTTRSMRQQRLACFTEPSSDSGVAVADAGRESEMDPKAATDPRRRRPTHRSTLGQAASTAALLTNPGSTTAHSANIRHKLSLNGTVGGPPQIDGIVAFLQLLLLLVPLQQRSTVRQPCQHQKVCLSAGVGTGNNTCGGGVAGTLHENQLNCAGGASTPGSSGILKRFSWNVSSAMGGSSRKISSKLNELNGRRFSSQSTMSSLSLESFGSSTSGISSISSLRSSHWEESAGGSDEPMGGKEGDGDGKKERRGRAVQKRRRRKKELKMPNAMNGDRRHALSSALILLQLGRVGCAQIGDRKSWRKKTTKIEQMEKEWAQQKRKKRKKRKNSAKRRKKQRVPTNTAAAATTTTILHKIEQFANVAKIGGKERYQNVFSSPSPPPLPKTQPPASTPSNAGTEEEAKTEEDGHKMRRERHGSSGKNAKNGGKGSASLRTATARLKMPPIPPQPTHHFAHHQQPQATITKTINAKNGSGGGSTELMRSFWMTNWRHPKFEWISTQKFKQNELSNNLKGEANKRKSVNSFSSH</sequence>
<comment type="caution">
    <text evidence="2">The sequence shown here is derived from an EMBL/GenBank/DDBJ whole genome shotgun (WGS) entry which is preliminary data.</text>
</comment>
<feature type="region of interest" description="Disordered" evidence="1">
    <location>
        <begin position="508"/>
        <end position="538"/>
    </location>
</feature>
<reference evidence="2 3" key="1">
    <citation type="submission" date="2024-10" db="EMBL/GenBank/DDBJ databases">
        <authorList>
            <person name="Kim D."/>
        </authorList>
    </citation>
    <scope>NUCLEOTIDE SEQUENCE [LARGE SCALE GENOMIC DNA]</scope>
    <source>
        <strain evidence="2">BH-2024</strain>
    </source>
</reference>
<feature type="region of interest" description="Disordered" evidence="1">
    <location>
        <begin position="564"/>
        <end position="623"/>
    </location>
</feature>
<keyword evidence="3" id="KW-1185">Reference proteome</keyword>
<dbReference type="Proteomes" id="UP001620626">
    <property type="component" value="Unassembled WGS sequence"/>
</dbReference>
<feature type="compositionally biased region" description="Basic and acidic residues" evidence="1">
    <location>
        <begin position="429"/>
        <end position="440"/>
    </location>
</feature>
<feature type="region of interest" description="Disordered" evidence="1">
    <location>
        <begin position="163"/>
        <end position="193"/>
    </location>
</feature>
<feature type="compositionally biased region" description="Basic and acidic residues" evidence="1">
    <location>
        <begin position="220"/>
        <end position="234"/>
    </location>
</feature>
<proteinExistence type="predicted"/>
<gene>
    <name evidence="2" type="ORF">niasHT_037682</name>
</gene>